<dbReference type="AlphaFoldDB" id="A0A2A5BBJ4"/>
<feature type="chain" id="PRO_5012472586" description="DUF7939 domain-containing protein" evidence="2">
    <location>
        <begin position="23"/>
        <end position="588"/>
    </location>
</feature>
<dbReference type="InterPro" id="IPR025738">
    <property type="entry name" value="BatD"/>
</dbReference>
<feature type="domain" description="DUF7939" evidence="3">
    <location>
        <begin position="482"/>
        <end position="567"/>
    </location>
</feature>
<evidence type="ECO:0000313" key="5">
    <source>
        <dbReference type="Proteomes" id="UP000218327"/>
    </source>
</evidence>
<keyword evidence="1" id="KW-0812">Transmembrane</keyword>
<gene>
    <name evidence="4" type="ORF">COA96_00580</name>
</gene>
<comment type="caution">
    <text evidence="4">The sequence shown here is derived from an EMBL/GenBank/DDBJ whole genome shotgun (WGS) entry which is preliminary data.</text>
</comment>
<protein>
    <recommendedName>
        <fullName evidence="3">DUF7939 domain-containing protein</fullName>
    </recommendedName>
</protein>
<evidence type="ECO:0000256" key="2">
    <source>
        <dbReference type="SAM" id="SignalP"/>
    </source>
</evidence>
<dbReference type="Pfam" id="PF25607">
    <property type="entry name" value="DUF7939"/>
    <property type="match status" value="1"/>
</dbReference>
<organism evidence="4 5">
    <name type="scientific">SAR86 cluster bacterium</name>
    <dbReference type="NCBI Taxonomy" id="2030880"/>
    <lineage>
        <taxon>Bacteria</taxon>
        <taxon>Pseudomonadati</taxon>
        <taxon>Pseudomonadota</taxon>
        <taxon>Gammaproteobacteria</taxon>
        <taxon>SAR86 cluster</taxon>
    </lineage>
</organism>
<proteinExistence type="predicted"/>
<keyword evidence="1" id="KW-0472">Membrane</keyword>
<evidence type="ECO:0000259" key="3">
    <source>
        <dbReference type="Pfam" id="PF25607"/>
    </source>
</evidence>
<dbReference type="InterPro" id="IPR057699">
    <property type="entry name" value="DUF7939"/>
</dbReference>
<dbReference type="PANTHER" id="PTHR40940">
    <property type="entry name" value="PROTEIN BATD-RELATED"/>
    <property type="match status" value="1"/>
</dbReference>
<dbReference type="Pfam" id="PF13584">
    <property type="entry name" value="BatD"/>
    <property type="match status" value="1"/>
</dbReference>
<evidence type="ECO:0000256" key="1">
    <source>
        <dbReference type="SAM" id="Phobius"/>
    </source>
</evidence>
<name>A0A2A5BBJ4_9GAMM</name>
<accession>A0A2A5BBJ4</accession>
<feature type="signal peptide" evidence="2">
    <location>
        <begin position="1"/>
        <end position="22"/>
    </location>
</feature>
<feature type="transmembrane region" description="Helical" evidence="1">
    <location>
        <begin position="430"/>
        <end position="451"/>
    </location>
</feature>
<sequence>MVRKYYILSAFFLFLATSLSSAQEIQLTLDRNEIARGETVILTIRIYDQRQGTQLDLTPLTDQFDVLGTRTSSQIRSINGTVEAWTDYIVTLFPLIEGELTIPALNINNQITEPISINVVNEGPRSNQASSELFLEIETNKESVYVQEQLLFTVRLYYTINGIRNPQFTDLEMPDSVIQLIGSPNQYEKLIDGARYGVYEKRYVVFPQRSGPLEIPDILFRGEVTDGSSNFVFRNLNTRRVTAFIEGITIDVKERPASVQNTDFWLPVSNLTVEESWSTDLNSLKVGDSVTRTLTMIAEGLDGAVLPPFGPSEIDGLNLYPDPPDIQRTFVDGAIVGTRIETTSMVPITSGDILIPQISIPWWNIDTDQLEATIVPATRIIVATIEGIVPSEQAIASTENIEDLLAAAPIVDQDMIDEQNAAEFIEVDSFWMNLAIALAFIIVTLSIYNLIIANHKQEIKAFANQKRLQILAHYSAANNEAIAFKQLQRACRENNSISTRESLIQWCDHFLDKHSIKSMEDILQQTEVLELREYATQIQSSLYNSSNNTEFSSQSLLSLVSELRKQKKKSTKTRKQEDLYCLPPLYKA</sequence>
<reference evidence="5" key="1">
    <citation type="submission" date="2017-08" db="EMBL/GenBank/DDBJ databases">
        <title>A dynamic microbial community with high functional redundancy inhabits the cold, oxic subseafloor aquifer.</title>
        <authorList>
            <person name="Tully B.J."/>
            <person name="Wheat C.G."/>
            <person name="Glazer B.T."/>
            <person name="Huber J.A."/>
        </authorList>
    </citation>
    <scope>NUCLEOTIDE SEQUENCE [LARGE SCALE GENOMIC DNA]</scope>
</reference>
<dbReference type="PANTHER" id="PTHR40940:SF1">
    <property type="entry name" value="PROTEIN BATD"/>
    <property type="match status" value="1"/>
</dbReference>
<dbReference type="EMBL" id="NVVJ01000001">
    <property type="protein sequence ID" value="PCJ28711.1"/>
    <property type="molecule type" value="Genomic_DNA"/>
</dbReference>
<keyword evidence="1" id="KW-1133">Transmembrane helix</keyword>
<dbReference type="Proteomes" id="UP000218327">
    <property type="component" value="Unassembled WGS sequence"/>
</dbReference>
<keyword evidence="2" id="KW-0732">Signal</keyword>
<evidence type="ECO:0000313" key="4">
    <source>
        <dbReference type="EMBL" id="PCJ28711.1"/>
    </source>
</evidence>